<dbReference type="InParanoid" id="A0CG85"/>
<gene>
    <name evidence="2" type="ORF">GSPATT00038247001</name>
</gene>
<dbReference type="AlphaFoldDB" id="A0CG85"/>
<dbReference type="EMBL" id="CT868073">
    <property type="protein sequence ID" value="CAK69802.1"/>
    <property type="molecule type" value="Genomic_DNA"/>
</dbReference>
<name>A0CG85_PARTE</name>
<evidence type="ECO:0000313" key="3">
    <source>
        <dbReference type="Proteomes" id="UP000000600"/>
    </source>
</evidence>
<accession>A0CG85</accession>
<reference evidence="2 3" key="1">
    <citation type="journal article" date="2006" name="Nature">
        <title>Global trends of whole-genome duplications revealed by the ciliate Paramecium tetraurelia.</title>
        <authorList>
            <consortium name="Genoscope"/>
            <person name="Aury J.-M."/>
            <person name="Jaillon O."/>
            <person name="Duret L."/>
            <person name="Noel B."/>
            <person name="Jubin C."/>
            <person name="Porcel B.M."/>
            <person name="Segurens B."/>
            <person name="Daubin V."/>
            <person name="Anthouard V."/>
            <person name="Aiach N."/>
            <person name="Arnaiz O."/>
            <person name="Billaut A."/>
            <person name="Beisson J."/>
            <person name="Blanc I."/>
            <person name="Bouhouche K."/>
            <person name="Camara F."/>
            <person name="Duharcourt S."/>
            <person name="Guigo R."/>
            <person name="Gogendeau D."/>
            <person name="Katinka M."/>
            <person name="Keller A.-M."/>
            <person name="Kissmehl R."/>
            <person name="Klotz C."/>
            <person name="Koll F."/>
            <person name="Le Moue A."/>
            <person name="Lepere C."/>
            <person name="Malinsky S."/>
            <person name="Nowacki M."/>
            <person name="Nowak J.K."/>
            <person name="Plattner H."/>
            <person name="Poulain J."/>
            <person name="Ruiz F."/>
            <person name="Serrano V."/>
            <person name="Zagulski M."/>
            <person name="Dessen P."/>
            <person name="Betermier M."/>
            <person name="Weissenbach J."/>
            <person name="Scarpelli C."/>
            <person name="Schachter V."/>
            <person name="Sperling L."/>
            <person name="Meyer E."/>
            <person name="Cohen J."/>
            <person name="Wincker P."/>
        </authorList>
    </citation>
    <scope>NUCLEOTIDE SEQUENCE [LARGE SCALE GENOMIC DNA]</scope>
    <source>
        <strain evidence="2 3">Stock d4-2</strain>
    </source>
</reference>
<proteinExistence type="predicted"/>
<sequence>MDIELVEKQNSQSEISKRAISQYEEFDEYDSKTIFWVCLLIKVLLIFKCCAISKKQCEKCLIEDKSETSLIFGNSSYLLYQSIQINNWDTNYFIDVSAYNCHQQTIQSFAWEVSVFLVLLINIEDIFYSVRKRLESFDVSMCNLLDCVVDWKQG</sequence>
<dbReference type="GeneID" id="5022984"/>
<feature type="transmembrane region" description="Helical" evidence="1">
    <location>
        <begin position="33"/>
        <end position="51"/>
    </location>
</feature>
<evidence type="ECO:0000256" key="1">
    <source>
        <dbReference type="SAM" id="Phobius"/>
    </source>
</evidence>
<dbReference type="RefSeq" id="XP_001437199.1">
    <property type="nucleotide sequence ID" value="XM_001437162.1"/>
</dbReference>
<organism evidence="2 3">
    <name type="scientific">Paramecium tetraurelia</name>
    <dbReference type="NCBI Taxonomy" id="5888"/>
    <lineage>
        <taxon>Eukaryota</taxon>
        <taxon>Sar</taxon>
        <taxon>Alveolata</taxon>
        <taxon>Ciliophora</taxon>
        <taxon>Intramacronucleata</taxon>
        <taxon>Oligohymenophorea</taxon>
        <taxon>Peniculida</taxon>
        <taxon>Parameciidae</taxon>
        <taxon>Paramecium</taxon>
    </lineage>
</organism>
<keyword evidence="3" id="KW-1185">Reference proteome</keyword>
<keyword evidence="1" id="KW-1133">Transmembrane helix</keyword>
<keyword evidence="1" id="KW-0472">Membrane</keyword>
<dbReference type="OrthoDB" id="10565451at2759"/>
<keyword evidence="1" id="KW-0812">Transmembrane</keyword>
<evidence type="ECO:0000313" key="2">
    <source>
        <dbReference type="EMBL" id="CAK69802.1"/>
    </source>
</evidence>
<dbReference type="Proteomes" id="UP000000600">
    <property type="component" value="Unassembled WGS sequence"/>
</dbReference>
<dbReference type="HOGENOM" id="CLU_1707684_0_0_1"/>
<protein>
    <submittedName>
        <fullName evidence="2">Uncharacterized protein</fullName>
    </submittedName>
</protein>
<dbReference type="KEGG" id="ptm:GSPATT00038247001"/>